<keyword evidence="2" id="KW-1185">Reference proteome</keyword>
<reference evidence="1 2" key="1">
    <citation type="submission" date="2023-02" db="EMBL/GenBank/DDBJ databases">
        <title>Genome sequence of Lentisphaera profundi SAORIC-696.</title>
        <authorList>
            <person name="Kim e."/>
            <person name="Cho J.-C."/>
            <person name="Choi A."/>
            <person name="Kang I."/>
        </authorList>
    </citation>
    <scope>NUCLEOTIDE SEQUENCE [LARGE SCALE GENOMIC DNA]</scope>
    <source>
        <strain evidence="1 2">SAORIC-696</strain>
    </source>
</reference>
<protein>
    <submittedName>
        <fullName evidence="1">DUF2057 family protein</fullName>
    </submittedName>
</protein>
<gene>
    <name evidence="1" type="ORF">PQO03_20320</name>
</gene>
<proteinExistence type="predicted"/>
<sequence>MPLIILRSSVLALILLFLFSCASQKEVNVSGSPFGRAPTAKLIVPSHIVVKSVNKVPVNMPLLANGSVTLLMGEGNNEIEAYFDSIYDELNQDDYSRVSSDSFYAILSHVVEDEVYSFDLTLPDNKDKARARLADKSNLGNIVRQSDAVLFPLVPADKSRKSIRDYMRENDPYVQMKHWWDKANSEQKERFKQEVLHK</sequence>
<dbReference type="EMBL" id="CP117812">
    <property type="protein sequence ID" value="WDE98165.1"/>
    <property type="molecule type" value="Genomic_DNA"/>
</dbReference>
<dbReference type="RefSeq" id="WP_274152979.1">
    <property type="nucleotide sequence ID" value="NZ_CP117812.1"/>
</dbReference>
<dbReference type="PROSITE" id="PS51257">
    <property type="entry name" value="PROKAR_LIPOPROTEIN"/>
    <property type="match status" value="1"/>
</dbReference>
<evidence type="ECO:0000313" key="1">
    <source>
        <dbReference type="EMBL" id="WDE98165.1"/>
    </source>
</evidence>
<name>A0ABY7VVB7_9BACT</name>
<evidence type="ECO:0000313" key="2">
    <source>
        <dbReference type="Proteomes" id="UP001214250"/>
    </source>
</evidence>
<dbReference type="Proteomes" id="UP001214250">
    <property type="component" value="Chromosome 2"/>
</dbReference>
<accession>A0ABY7VVB7</accession>
<organism evidence="1 2">
    <name type="scientific">Lentisphaera profundi</name>
    <dbReference type="NCBI Taxonomy" id="1658616"/>
    <lineage>
        <taxon>Bacteria</taxon>
        <taxon>Pseudomonadati</taxon>
        <taxon>Lentisphaerota</taxon>
        <taxon>Lentisphaeria</taxon>
        <taxon>Lentisphaerales</taxon>
        <taxon>Lentisphaeraceae</taxon>
        <taxon>Lentisphaera</taxon>
    </lineage>
</organism>